<dbReference type="Proteomes" id="UP000005839">
    <property type="component" value="Unassembled WGS sequence"/>
</dbReference>
<protein>
    <submittedName>
        <fullName evidence="1">Uncharacterized protein</fullName>
    </submittedName>
</protein>
<dbReference type="AlphaFoldDB" id="A9DK64"/>
<evidence type="ECO:0000313" key="1">
    <source>
        <dbReference type="EMBL" id="EDP98954.1"/>
    </source>
</evidence>
<comment type="caution">
    <text evidence="1">The sequence shown here is derived from an EMBL/GenBank/DDBJ whole genome shotgun (WGS) entry which is preliminary data.</text>
</comment>
<evidence type="ECO:0000313" key="2">
    <source>
        <dbReference type="Proteomes" id="UP000005839"/>
    </source>
</evidence>
<dbReference type="EMBL" id="ABIC01000059">
    <property type="protein sequence ID" value="EDP98954.1"/>
    <property type="molecule type" value="Genomic_DNA"/>
</dbReference>
<gene>
    <name evidence="1" type="ORF">KT99_10883</name>
</gene>
<sequence length="24" mass="2719">MARDFQAAYQSYADNIIEAELVEA</sequence>
<organism evidence="1 2">
    <name type="scientific">Shewanella benthica KT99</name>
    <dbReference type="NCBI Taxonomy" id="314608"/>
    <lineage>
        <taxon>Bacteria</taxon>
        <taxon>Pseudomonadati</taxon>
        <taxon>Pseudomonadota</taxon>
        <taxon>Gammaproteobacteria</taxon>
        <taxon>Alteromonadales</taxon>
        <taxon>Shewanellaceae</taxon>
        <taxon>Shewanella</taxon>
    </lineage>
</organism>
<proteinExistence type="predicted"/>
<reference evidence="1 2" key="1">
    <citation type="submission" date="2007-10" db="EMBL/GenBank/DDBJ databases">
        <authorList>
            <person name="Yayanos A."/>
            <person name="Ferriera S."/>
            <person name="Johnson J."/>
            <person name="Kravitz S."/>
            <person name="Halpern A."/>
            <person name="Remington K."/>
            <person name="Beeson K."/>
            <person name="Tran B."/>
            <person name="Rogers Y.-H."/>
            <person name="Friedman R."/>
            <person name="Venter J.C."/>
        </authorList>
    </citation>
    <scope>NUCLEOTIDE SEQUENCE [LARGE SCALE GENOMIC DNA]</scope>
    <source>
        <strain evidence="1 2">KT99</strain>
    </source>
</reference>
<name>A9DK64_9GAMM</name>
<keyword evidence="2" id="KW-1185">Reference proteome</keyword>
<accession>A9DK64</accession>